<comment type="caution">
    <text evidence="2">The sequence shown here is derived from an EMBL/GenBank/DDBJ whole genome shotgun (WGS) entry which is preliminary data.</text>
</comment>
<proteinExistence type="predicted"/>
<evidence type="ECO:0000313" key="3">
    <source>
        <dbReference type="Proteomes" id="UP000792457"/>
    </source>
</evidence>
<reference evidence="2" key="1">
    <citation type="submission" date="2013-04" db="EMBL/GenBank/DDBJ databases">
        <authorList>
            <person name="Qu J."/>
            <person name="Murali S.C."/>
            <person name="Bandaranaike D."/>
            <person name="Bellair M."/>
            <person name="Blankenburg K."/>
            <person name="Chao H."/>
            <person name="Dinh H."/>
            <person name="Doddapaneni H."/>
            <person name="Downs B."/>
            <person name="Dugan-Rocha S."/>
            <person name="Elkadiri S."/>
            <person name="Gnanaolivu R.D."/>
            <person name="Hernandez B."/>
            <person name="Javaid M."/>
            <person name="Jayaseelan J.C."/>
            <person name="Lee S."/>
            <person name="Li M."/>
            <person name="Ming W."/>
            <person name="Munidasa M."/>
            <person name="Muniz J."/>
            <person name="Nguyen L."/>
            <person name="Ongeri F."/>
            <person name="Osuji N."/>
            <person name="Pu L.-L."/>
            <person name="Puazo M."/>
            <person name="Qu C."/>
            <person name="Quiroz J."/>
            <person name="Raj R."/>
            <person name="Weissenberger G."/>
            <person name="Xin Y."/>
            <person name="Zou X."/>
            <person name="Han Y."/>
            <person name="Richards S."/>
            <person name="Worley K."/>
            <person name="Muzny D."/>
            <person name="Gibbs R."/>
        </authorList>
    </citation>
    <scope>NUCLEOTIDE SEQUENCE</scope>
    <source>
        <strain evidence="2">Sampled in the wild</strain>
    </source>
</reference>
<feature type="compositionally biased region" description="Polar residues" evidence="1">
    <location>
        <begin position="174"/>
        <end position="187"/>
    </location>
</feature>
<feature type="compositionally biased region" description="Basic and acidic residues" evidence="1">
    <location>
        <begin position="100"/>
        <end position="114"/>
    </location>
</feature>
<feature type="region of interest" description="Disordered" evidence="1">
    <location>
        <begin position="78"/>
        <end position="114"/>
    </location>
</feature>
<feature type="compositionally biased region" description="Basic residues" evidence="1">
    <location>
        <begin position="161"/>
        <end position="172"/>
    </location>
</feature>
<dbReference type="EMBL" id="KZ308119">
    <property type="protein sequence ID" value="KAG8221985.1"/>
    <property type="molecule type" value="Genomic_DNA"/>
</dbReference>
<keyword evidence="3" id="KW-1185">Reference proteome</keyword>
<organism evidence="2 3">
    <name type="scientific">Ladona fulva</name>
    <name type="common">Scarce chaser dragonfly</name>
    <name type="synonym">Libellula fulva</name>
    <dbReference type="NCBI Taxonomy" id="123851"/>
    <lineage>
        <taxon>Eukaryota</taxon>
        <taxon>Metazoa</taxon>
        <taxon>Ecdysozoa</taxon>
        <taxon>Arthropoda</taxon>
        <taxon>Hexapoda</taxon>
        <taxon>Insecta</taxon>
        <taxon>Pterygota</taxon>
        <taxon>Palaeoptera</taxon>
        <taxon>Odonata</taxon>
        <taxon>Epiprocta</taxon>
        <taxon>Anisoptera</taxon>
        <taxon>Libelluloidea</taxon>
        <taxon>Libellulidae</taxon>
        <taxon>Ladona</taxon>
    </lineage>
</organism>
<reference evidence="2" key="2">
    <citation type="submission" date="2017-10" db="EMBL/GenBank/DDBJ databases">
        <title>Ladona fulva Genome sequencing and assembly.</title>
        <authorList>
            <person name="Murali S."/>
            <person name="Richards S."/>
            <person name="Bandaranaike D."/>
            <person name="Bellair M."/>
            <person name="Blankenburg K."/>
            <person name="Chao H."/>
            <person name="Dinh H."/>
            <person name="Doddapaneni H."/>
            <person name="Dugan-Rocha S."/>
            <person name="Elkadiri S."/>
            <person name="Gnanaolivu R."/>
            <person name="Hernandez B."/>
            <person name="Skinner E."/>
            <person name="Javaid M."/>
            <person name="Lee S."/>
            <person name="Li M."/>
            <person name="Ming W."/>
            <person name="Munidasa M."/>
            <person name="Muniz J."/>
            <person name="Nguyen L."/>
            <person name="Hughes D."/>
            <person name="Osuji N."/>
            <person name="Pu L.-L."/>
            <person name="Puazo M."/>
            <person name="Qu C."/>
            <person name="Quiroz J."/>
            <person name="Raj R."/>
            <person name="Weissenberger G."/>
            <person name="Xin Y."/>
            <person name="Zou X."/>
            <person name="Han Y."/>
            <person name="Worley K."/>
            <person name="Muzny D."/>
            <person name="Gibbs R."/>
        </authorList>
    </citation>
    <scope>NUCLEOTIDE SEQUENCE</scope>
    <source>
        <strain evidence="2">Sampled in the wild</strain>
    </source>
</reference>
<dbReference type="Proteomes" id="UP000792457">
    <property type="component" value="Unassembled WGS sequence"/>
</dbReference>
<feature type="region of interest" description="Disordered" evidence="1">
    <location>
        <begin position="1"/>
        <end position="29"/>
    </location>
</feature>
<dbReference type="AlphaFoldDB" id="A0A8K0JU70"/>
<protein>
    <submittedName>
        <fullName evidence="2">Uncharacterized protein</fullName>
    </submittedName>
</protein>
<sequence length="249" mass="28372">MARTTVNKVERKGREGGEVEKDHPAYGEWHTRRGRGQIKSLIGARHQESFPRRINRRPLALPRGSYLTAALCLVSGRRSRVSAVKKGEPTAKERGKKAKMQREGERERKREKEIRSCCKEASELRVLRGPSEVREGEEEREGERGGRHTLRTLPHLLFGHPSRKITPPHRPTHMPSNSTHHSSTLPRTSHHSTVVPPPPPPPLLPQFTPSPPLPVPPPLRRQRTGRRERDEWDESTEMGKAEKRSPERG</sequence>
<feature type="region of interest" description="Disordered" evidence="1">
    <location>
        <begin position="127"/>
        <end position="249"/>
    </location>
</feature>
<feature type="compositionally biased region" description="Pro residues" evidence="1">
    <location>
        <begin position="195"/>
        <end position="219"/>
    </location>
</feature>
<name>A0A8K0JU70_LADFU</name>
<accession>A0A8K0JU70</accession>
<feature type="compositionally biased region" description="Basic and acidic residues" evidence="1">
    <location>
        <begin position="237"/>
        <end position="249"/>
    </location>
</feature>
<evidence type="ECO:0000313" key="2">
    <source>
        <dbReference type="EMBL" id="KAG8221985.1"/>
    </source>
</evidence>
<evidence type="ECO:0000256" key="1">
    <source>
        <dbReference type="SAM" id="MobiDB-lite"/>
    </source>
</evidence>
<feature type="compositionally biased region" description="Basic and acidic residues" evidence="1">
    <location>
        <begin position="8"/>
        <end position="29"/>
    </location>
</feature>
<gene>
    <name evidence="2" type="ORF">J437_LFUL003365</name>
</gene>